<feature type="repeat" description="ANK" evidence="3">
    <location>
        <begin position="878"/>
        <end position="910"/>
    </location>
</feature>
<dbReference type="GeneID" id="303366670"/>
<feature type="repeat" description="ANK" evidence="3">
    <location>
        <begin position="814"/>
        <end position="846"/>
    </location>
</feature>
<dbReference type="Pfam" id="PF00023">
    <property type="entry name" value="Ank"/>
    <property type="match status" value="1"/>
</dbReference>
<dbReference type="Gene3D" id="1.25.40.20">
    <property type="entry name" value="Ankyrin repeat-containing domain"/>
    <property type="match status" value="4"/>
</dbReference>
<feature type="repeat" description="ANK" evidence="3">
    <location>
        <begin position="780"/>
        <end position="813"/>
    </location>
</feature>
<dbReference type="InterPro" id="IPR002110">
    <property type="entry name" value="Ankyrin_rpt"/>
</dbReference>
<accession>A0A1T4L6X7</accession>
<evidence type="ECO:0000256" key="3">
    <source>
        <dbReference type="PROSITE-ProRule" id="PRU00023"/>
    </source>
</evidence>
<feature type="repeat" description="ANK" evidence="3">
    <location>
        <begin position="651"/>
        <end position="683"/>
    </location>
</feature>
<evidence type="ECO:0000256" key="1">
    <source>
        <dbReference type="ARBA" id="ARBA00022737"/>
    </source>
</evidence>
<organism evidence="5 6">
    <name type="scientific">Treponema berlinense</name>
    <dbReference type="NCBI Taxonomy" id="225004"/>
    <lineage>
        <taxon>Bacteria</taxon>
        <taxon>Pseudomonadati</taxon>
        <taxon>Spirochaetota</taxon>
        <taxon>Spirochaetia</taxon>
        <taxon>Spirochaetales</taxon>
        <taxon>Treponemataceae</taxon>
        <taxon>Treponema</taxon>
    </lineage>
</organism>
<feature type="repeat" description="ANK" evidence="3">
    <location>
        <begin position="93"/>
        <end position="125"/>
    </location>
</feature>
<feature type="repeat" description="ANK" evidence="3">
    <location>
        <begin position="547"/>
        <end position="579"/>
    </location>
</feature>
<dbReference type="SUPFAM" id="SSF48403">
    <property type="entry name" value="Ankyrin repeat"/>
    <property type="match status" value="4"/>
</dbReference>
<dbReference type="AlphaFoldDB" id="A0A1T4L6X7"/>
<protein>
    <submittedName>
        <fullName evidence="5">Uncharacterized protein</fullName>
    </submittedName>
</protein>
<feature type="repeat" description="ANK" evidence="3">
    <location>
        <begin position="717"/>
        <end position="749"/>
    </location>
</feature>
<feature type="repeat" description="ANK" evidence="3">
    <location>
        <begin position="449"/>
        <end position="482"/>
    </location>
</feature>
<dbReference type="RefSeq" id="WP_078930164.1">
    <property type="nucleotide sequence ID" value="NZ_FUXC01000002.1"/>
</dbReference>
<evidence type="ECO:0000256" key="4">
    <source>
        <dbReference type="SAM" id="SignalP"/>
    </source>
</evidence>
<keyword evidence="4" id="KW-0732">Signal</keyword>
<feature type="repeat" description="ANK" evidence="3">
    <location>
        <begin position="244"/>
        <end position="276"/>
    </location>
</feature>
<dbReference type="SMART" id="SM00248">
    <property type="entry name" value="ANK"/>
    <property type="match status" value="21"/>
</dbReference>
<dbReference type="PROSITE" id="PS51257">
    <property type="entry name" value="PROKAR_LIPOPROTEIN"/>
    <property type="match status" value="1"/>
</dbReference>
<proteinExistence type="predicted"/>
<evidence type="ECO:0000313" key="5">
    <source>
        <dbReference type="EMBL" id="SJZ50300.1"/>
    </source>
</evidence>
<keyword evidence="1" id="KW-0677">Repeat</keyword>
<dbReference type="OrthoDB" id="7543342at2"/>
<dbReference type="Pfam" id="PF12796">
    <property type="entry name" value="Ank_2"/>
    <property type="match status" value="7"/>
</dbReference>
<dbReference type="PANTHER" id="PTHR24198">
    <property type="entry name" value="ANKYRIN REPEAT AND PROTEIN KINASE DOMAIN-CONTAINING PROTEIN"/>
    <property type="match status" value="1"/>
</dbReference>
<dbReference type="PRINTS" id="PR01415">
    <property type="entry name" value="ANKYRIN"/>
</dbReference>
<name>A0A1T4L6X7_9SPIR</name>
<feature type="repeat" description="ANK" evidence="3">
    <location>
        <begin position="384"/>
        <end position="416"/>
    </location>
</feature>
<feature type="repeat" description="ANK" evidence="3">
    <location>
        <begin position="483"/>
        <end position="515"/>
    </location>
</feature>
<reference evidence="5 6" key="1">
    <citation type="submission" date="2017-02" db="EMBL/GenBank/DDBJ databases">
        <authorList>
            <person name="Peterson S.W."/>
        </authorList>
    </citation>
    <scope>NUCLEOTIDE SEQUENCE [LARGE SCALE GENOMIC DNA]</scope>
    <source>
        <strain evidence="5 6">ATCC BAA-909</strain>
    </source>
</reference>
<feature type="repeat" description="ANK" evidence="3">
    <location>
        <begin position="618"/>
        <end position="650"/>
    </location>
</feature>
<dbReference type="PROSITE" id="PS50297">
    <property type="entry name" value="ANK_REP_REGION"/>
    <property type="match status" value="9"/>
</dbReference>
<gene>
    <name evidence="5" type="ORF">SAMN02745152_00400</name>
</gene>
<dbReference type="EMBL" id="FUXC01000002">
    <property type="protein sequence ID" value="SJZ50300.1"/>
    <property type="molecule type" value="Genomic_DNA"/>
</dbReference>
<sequence>MKNLKIFSFFALFFSFAFFSCNSTAVEKDESVQKLLKEGRYEEAKGLFITKTDINAQDKNGDTALHVCARINEADLIAFFAFKNADTEIENADGDTPLLVAVKNDNIESAKILIQMGANIFAKDAAENSALQLALAKNELWYEVMITEKTGQIRAINGDSIVHYFVRTDDEKAIDFCIKKQLPLSVKNNEGDTPLSLCYKRADETVPVRIAAALLQAGCDCERGDFAYFEDSVRTHNTMLRFADGQTPLHLATILGHTGIVNYFLNEKTPVRISDILQAQDIAGSTPLHEAVRYGRVEIAKILLDAGAKVDAIDAVGKSPFLLIIPAEKQLEMYNVLLAASADVTQKDMYGDTVLHVCTMAAVKTDVLSVLINHGAPVNERNKKGVTPLSLAIEKNNTEHVIFYARAGADINAEDMEGNTPLTLALESPSIDMLKTLITPQNVLSKDSAGNTPLHIALIKDSPFDYIKFLVETGADVNARNKDGDSVLFLAVRKNKKDVGDLLLSKNADIFASNTENNSPLRIALTQGGEVQDWLITSQTLNASDGSGNSPLHYACEWKLDEAVSALIQKGANVNAVNANGESALFAAVKADSPSTINILVENGIITDTRSNLTRDHLGNTPLHYAVKWNSLQAAQSVISLGFDVNSQNLSGKTALSDCCRSDKKQMAVLLIQNGANVNSTDVTGRSVLVDAIQSGNEEMVNLLLEKGANPLIQEMNGRNSFHEAALGGNIKIIDLIRSAGGNPLSRDTYGDSPFSLVLNYDETVLRAVLGTNRNIVDSDGNTPIHIAVEKKVSAQKLDTLIKMGYPVSQRNGKGVTPLNMAITNGQKSLALTLIERGADPFAATITGDNALTNAFKNGNVEILDAICKYNARKTDTAGDSILHYAARLANDVQVRHLLELGLDRAAKNLSGETPSKMAARWNRPAIAELLK</sequence>
<feature type="signal peptide" evidence="4">
    <location>
        <begin position="1"/>
        <end position="25"/>
    </location>
</feature>
<feature type="chain" id="PRO_5013295521" evidence="4">
    <location>
        <begin position="26"/>
        <end position="932"/>
    </location>
</feature>
<dbReference type="PANTHER" id="PTHR24198:SF165">
    <property type="entry name" value="ANKYRIN REPEAT-CONTAINING PROTEIN-RELATED"/>
    <property type="match status" value="1"/>
</dbReference>
<keyword evidence="6" id="KW-1185">Reference proteome</keyword>
<dbReference type="PROSITE" id="PS50088">
    <property type="entry name" value="ANK_REPEAT"/>
    <property type="match status" value="16"/>
</dbReference>
<feature type="repeat" description="ANK" evidence="3">
    <location>
        <begin position="684"/>
        <end position="716"/>
    </location>
</feature>
<evidence type="ECO:0000256" key="2">
    <source>
        <dbReference type="ARBA" id="ARBA00023043"/>
    </source>
</evidence>
<dbReference type="STRING" id="225004.SAMN02745152_00400"/>
<dbReference type="InterPro" id="IPR036770">
    <property type="entry name" value="Ankyrin_rpt-contain_sf"/>
</dbReference>
<keyword evidence="2 3" id="KW-0040">ANK repeat</keyword>
<feature type="repeat" description="ANK" evidence="3">
    <location>
        <begin position="350"/>
        <end position="383"/>
    </location>
</feature>
<feature type="repeat" description="ANK" evidence="3">
    <location>
        <begin position="283"/>
        <end position="315"/>
    </location>
</feature>
<feature type="repeat" description="ANK" evidence="3">
    <location>
        <begin position="60"/>
        <end position="92"/>
    </location>
</feature>
<dbReference type="Proteomes" id="UP000190395">
    <property type="component" value="Unassembled WGS sequence"/>
</dbReference>
<evidence type="ECO:0000313" key="6">
    <source>
        <dbReference type="Proteomes" id="UP000190395"/>
    </source>
</evidence>